<evidence type="ECO:0000313" key="1">
    <source>
        <dbReference type="EMBL" id="ETO24299.1"/>
    </source>
</evidence>
<comment type="caution">
    <text evidence="1">The sequence shown here is derived from an EMBL/GenBank/DDBJ whole genome shotgun (WGS) entry which is preliminary data.</text>
</comment>
<organism evidence="1 2">
    <name type="scientific">Reticulomyxa filosa</name>
    <dbReference type="NCBI Taxonomy" id="46433"/>
    <lineage>
        <taxon>Eukaryota</taxon>
        <taxon>Sar</taxon>
        <taxon>Rhizaria</taxon>
        <taxon>Retaria</taxon>
        <taxon>Foraminifera</taxon>
        <taxon>Monothalamids</taxon>
        <taxon>Reticulomyxidae</taxon>
        <taxon>Reticulomyxa</taxon>
    </lineage>
</organism>
<evidence type="ECO:0000313" key="2">
    <source>
        <dbReference type="Proteomes" id="UP000023152"/>
    </source>
</evidence>
<gene>
    <name evidence="1" type="ORF">RFI_12858</name>
</gene>
<keyword evidence="2" id="KW-1185">Reference proteome</keyword>
<accession>X6NEW1</accession>
<proteinExistence type="predicted"/>
<reference evidence="1 2" key="1">
    <citation type="journal article" date="2013" name="Curr. Biol.">
        <title>The Genome of the Foraminiferan Reticulomyxa filosa.</title>
        <authorList>
            <person name="Glockner G."/>
            <person name="Hulsmann N."/>
            <person name="Schleicher M."/>
            <person name="Noegel A.A."/>
            <person name="Eichinger L."/>
            <person name="Gallinger C."/>
            <person name="Pawlowski J."/>
            <person name="Sierra R."/>
            <person name="Euteneuer U."/>
            <person name="Pillet L."/>
            <person name="Moustafa A."/>
            <person name="Platzer M."/>
            <person name="Groth M."/>
            <person name="Szafranski K."/>
            <person name="Schliwa M."/>
        </authorList>
    </citation>
    <scope>NUCLEOTIDE SEQUENCE [LARGE SCALE GENOMIC DNA]</scope>
</reference>
<sequence>MASQSNEEQPNSIEYIADRRVLRAYAEKGQLKKVLEDMEKAEDPNVAAKEIFDFIVQTEDPLKPKDATSSDKCLVICDQVIKIVIRAYDILNIIRPFFLKRLQYKIMLKKIHHIMVQTSNQNTKKQASKKILATFFGGKKTKKSQKFFLHETTKIGNK</sequence>
<dbReference type="EMBL" id="ASPP01009308">
    <property type="protein sequence ID" value="ETO24299.1"/>
    <property type="molecule type" value="Genomic_DNA"/>
</dbReference>
<dbReference type="Proteomes" id="UP000023152">
    <property type="component" value="Unassembled WGS sequence"/>
</dbReference>
<protein>
    <submittedName>
        <fullName evidence="1">Uncharacterized protein</fullName>
    </submittedName>
</protein>
<name>X6NEW1_RETFI</name>
<dbReference type="AlphaFoldDB" id="X6NEW1"/>